<dbReference type="EC" id="4.1.1.29" evidence="8"/>
<comment type="cofactor">
    <cofactor evidence="1 6 7">
        <name>pyridoxal 5'-phosphate</name>
        <dbReference type="ChEBI" id="CHEBI:597326"/>
    </cofactor>
</comment>
<dbReference type="EMBL" id="CP002999">
    <property type="protein sequence ID" value="AEM71699.1"/>
    <property type="molecule type" value="Genomic_DNA"/>
</dbReference>
<dbReference type="InterPro" id="IPR015422">
    <property type="entry name" value="PyrdxlP-dep_Trfase_small"/>
</dbReference>
<keyword evidence="9" id="KW-1185">Reference proteome</keyword>
<sequence>MHLKENILNQFISPQGTNKELVEKKLQEITTQLLDFLSNAANKPTYPKFQYFGTQHFEIPTEPNSDNQIGLRLQELFDFNMNPANPKYIGHMDSIPTLWSIIGDYVASAMNNNQLSLEMSPILTQLEYSITRQFATLFGFPNSAGGVMLSGGSLSNLQALIVARNEKLNLNNGNISALQKEPVIFTSEHSHSSIQKIGMILGIGADNVIKIKADENSKMDVVHLEQQVEEQKKLGKIPFSVVATAGTTVSGNIDPLDDINRIAKENNLWFHIDAIYGGAVIFSEKYKHLMNGIDNADSISFNPQKWLYVAKTCSMVLFSDFQNMIENFRISAPYMKEQEDFINLGEINIQGTKYAEIVKLWLSLLGLGKKGIQELIDFSFEMTEKFISEIKKREYLKLVSKPELNLICFRGEPNYIQETEFDEWNKNLQNHLINETDFFISLPRYKDDLWLRTVLLNPFLTEEYIDSLFKEIDIFDEKYKNQT</sequence>
<dbReference type="GO" id="GO:0005737">
    <property type="term" value="C:cytoplasm"/>
    <property type="evidence" value="ECO:0007669"/>
    <property type="project" value="TreeGrafter"/>
</dbReference>
<dbReference type="PANTHER" id="PTHR45677">
    <property type="entry name" value="GLUTAMATE DECARBOXYLASE-RELATED"/>
    <property type="match status" value="1"/>
</dbReference>
<proteinExistence type="inferred from homology"/>
<dbReference type="PANTHER" id="PTHR45677:SF8">
    <property type="entry name" value="CYSTEINE SULFINIC ACID DECARBOXYLASE"/>
    <property type="match status" value="1"/>
</dbReference>
<dbReference type="eggNOG" id="COG0076">
    <property type="taxonomic scope" value="Bacteria"/>
</dbReference>
<evidence type="ECO:0000256" key="6">
    <source>
        <dbReference type="PIRSR" id="PIRSR602129-50"/>
    </source>
</evidence>
<evidence type="ECO:0000256" key="5">
    <source>
        <dbReference type="ARBA" id="ARBA00023239"/>
    </source>
</evidence>
<dbReference type="Gene3D" id="3.90.1150.170">
    <property type="match status" value="1"/>
</dbReference>
<dbReference type="InterPro" id="IPR002129">
    <property type="entry name" value="PyrdxlP-dep_de-COase"/>
</dbReference>
<evidence type="ECO:0000256" key="2">
    <source>
        <dbReference type="ARBA" id="ARBA00009533"/>
    </source>
</evidence>
<evidence type="ECO:0000256" key="1">
    <source>
        <dbReference type="ARBA" id="ARBA00001933"/>
    </source>
</evidence>
<dbReference type="HOGENOM" id="CLU_011856_0_0_10"/>
<evidence type="ECO:0000256" key="4">
    <source>
        <dbReference type="ARBA" id="ARBA00022898"/>
    </source>
</evidence>
<name>G2PQR2_ALLRU</name>
<protein>
    <submittedName>
        <fullName evidence="8">Sulfinoalanine decarboxylase</fullName>
        <ecNumber evidence="8">4.1.1.29</ecNumber>
    </submittedName>
</protein>
<evidence type="ECO:0000313" key="8">
    <source>
        <dbReference type="EMBL" id="AEM71699.1"/>
    </source>
</evidence>
<evidence type="ECO:0000256" key="3">
    <source>
        <dbReference type="ARBA" id="ARBA00022793"/>
    </source>
</evidence>
<dbReference type="GO" id="GO:0030170">
    <property type="term" value="F:pyridoxal phosphate binding"/>
    <property type="evidence" value="ECO:0007669"/>
    <property type="project" value="InterPro"/>
</dbReference>
<dbReference type="InterPro" id="IPR015421">
    <property type="entry name" value="PyrdxlP-dep_Trfase_major"/>
</dbReference>
<dbReference type="GO" id="GO:0004782">
    <property type="term" value="F:sulfinoalanine decarboxylase activity"/>
    <property type="evidence" value="ECO:0007669"/>
    <property type="project" value="UniProtKB-EC"/>
</dbReference>
<organism evidence="8 9">
    <name type="scientific">Allomuricauda ruestringensis (strain DSM 13258 / CIP 107369 / LMG 19739 / B1)</name>
    <name type="common">Muricauda ruestringensis</name>
    <dbReference type="NCBI Taxonomy" id="886377"/>
    <lineage>
        <taxon>Bacteria</taxon>
        <taxon>Pseudomonadati</taxon>
        <taxon>Bacteroidota</taxon>
        <taxon>Flavobacteriia</taxon>
        <taxon>Flavobacteriales</taxon>
        <taxon>Flavobacteriaceae</taxon>
        <taxon>Flagellimonas</taxon>
    </lineage>
</organism>
<dbReference type="Pfam" id="PF00282">
    <property type="entry name" value="Pyridoxal_deC"/>
    <property type="match status" value="1"/>
</dbReference>
<keyword evidence="5 7" id="KW-0456">Lyase</keyword>
<dbReference type="AlphaFoldDB" id="G2PQR2"/>
<dbReference type="Proteomes" id="UP000008908">
    <property type="component" value="Chromosome"/>
</dbReference>
<keyword evidence="4 6" id="KW-0663">Pyridoxal phosphate</keyword>
<reference evidence="9" key="1">
    <citation type="submission" date="2011-08" db="EMBL/GenBank/DDBJ databases">
        <title>The complete genome of Muricauda ruestringensis DSM 13258.</title>
        <authorList>
            <person name="Lucas S."/>
            <person name="Han J."/>
            <person name="Lapidus A."/>
            <person name="Bruce D."/>
            <person name="Goodwin L."/>
            <person name="Pitluck S."/>
            <person name="Peters L."/>
            <person name="Kyrpides N."/>
            <person name="Mavromatis K."/>
            <person name="Ivanova N."/>
            <person name="Ovchinnikova G."/>
            <person name="Teshima H."/>
            <person name="Detter J.C."/>
            <person name="Tapia R."/>
            <person name="Han C."/>
            <person name="Land M."/>
            <person name="Hauser L."/>
            <person name="Markowitz V."/>
            <person name="Cheng J.-F."/>
            <person name="Hugenholtz P."/>
            <person name="Woyke T."/>
            <person name="Wu D."/>
            <person name="Spring S."/>
            <person name="Schroeder M."/>
            <person name="Brambilla E."/>
            <person name="Klenk H.-P."/>
            <person name="Eisen J.A."/>
        </authorList>
    </citation>
    <scope>NUCLEOTIDE SEQUENCE [LARGE SCALE GENOMIC DNA]</scope>
    <source>
        <strain evidence="9">DSM 13258 / LMG 19739 / B1</strain>
    </source>
</reference>
<dbReference type="SUPFAM" id="SSF53383">
    <property type="entry name" value="PLP-dependent transferases"/>
    <property type="match status" value="1"/>
</dbReference>
<dbReference type="Gene3D" id="3.90.1150.10">
    <property type="entry name" value="Aspartate Aminotransferase, domain 1"/>
    <property type="match status" value="1"/>
</dbReference>
<dbReference type="Gene3D" id="3.40.640.10">
    <property type="entry name" value="Type I PLP-dependent aspartate aminotransferase-like (Major domain)"/>
    <property type="match status" value="1"/>
</dbReference>
<accession>G2PQR2</accession>
<reference evidence="8 9" key="2">
    <citation type="journal article" date="2012" name="Stand. Genomic Sci.">
        <title>Complete genome sequence of the facultatively anaerobic, appendaged bacterium Muricauda ruestringensis type strain (B1(T)).</title>
        <authorList>
            <person name="Huntemann M."/>
            <person name="Teshima H."/>
            <person name="Lapidus A."/>
            <person name="Nolan M."/>
            <person name="Lucas S."/>
            <person name="Hammon N."/>
            <person name="Deshpande S."/>
            <person name="Cheng J.F."/>
            <person name="Tapia R."/>
            <person name="Goodwin L.A."/>
            <person name="Pitluck S."/>
            <person name="Liolios K."/>
            <person name="Pagani I."/>
            <person name="Ivanova N."/>
            <person name="Mavromatis K."/>
            <person name="Mikhailova N."/>
            <person name="Pati A."/>
            <person name="Chen A."/>
            <person name="Palaniappan K."/>
            <person name="Land M."/>
            <person name="Hauser L."/>
            <person name="Pan C."/>
            <person name="Brambilla E.M."/>
            <person name="Rohde M."/>
            <person name="Spring S."/>
            <person name="Goker M."/>
            <person name="Detter J.C."/>
            <person name="Bristow J."/>
            <person name="Eisen J.A."/>
            <person name="Markowitz V."/>
            <person name="Hugenholtz P."/>
            <person name="Kyrpides N.C."/>
            <person name="Klenk H.P."/>
            <person name="Woyke T."/>
        </authorList>
    </citation>
    <scope>NUCLEOTIDE SEQUENCE [LARGE SCALE GENOMIC DNA]</scope>
    <source>
        <strain evidence="9">DSM 13258 / LMG 19739 / B1</strain>
    </source>
</reference>
<dbReference type="OrthoDB" id="9803665at2"/>
<dbReference type="GO" id="GO:0019752">
    <property type="term" value="P:carboxylic acid metabolic process"/>
    <property type="evidence" value="ECO:0007669"/>
    <property type="project" value="InterPro"/>
</dbReference>
<gene>
    <name evidence="8" type="ordered locus">Murru_2666</name>
</gene>
<feature type="modified residue" description="N6-(pyridoxal phosphate)lysine" evidence="6">
    <location>
        <position position="305"/>
    </location>
</feature>
<dbReference type="STRING" id="886377.Murru_2666"/>
<dbReference type="KEGG" id="mrs:Murru_2666"/>
<keyword evidence="3" id="KW-0210">Decarboxylase</keyword>
<evidence type="ECO:0000256" key="7">
    <source>
        <dbReference type="RuleBase" id="RU000382"/>
    </source>
</evidence>
<evidence type="ECO:0000313" key="9">
    <source>
        <dbReference type="Proteomes" id="UP000008908"/>
    </source>
</evidence>
<dbReference type="InterPro" id="IPR015424">
    <property type="entry name" value="PyrdxlP-dep_Trfase"/>
</dbReference>
<comment type="similarity">
    <text evidence="2 7">Belongs to the group II decarboxylase family.</text>
</comment>